<dbReference type="SUPFAM" id="SSF57667">
    <property type="entry name" value="beta-beta-alpha zinc fingers"/>
    <property type="match status" value="2"/>
</dbReference>
<dbReference type="STRING" id="418985.A0A1V9X2B1"/>
<dbReference type="AlphaFoldDB" id="A0A1V9X2B1"/>
<proteinExistence type="predicted"/>
<dbReference type="PANTHER" id="PTHR21190:SF1">
    <property type="entry name" value="GH10077P"/>
    <property type="match status" value="1"/>
</dbReference>
<dbReference type="InParanoid" id="A0A1V9X2B1"/>
<feature type="compositionally biased region" description="Low complexity" evidence="2">
    <location>
        <begin position="259"/>
        <end position="272"/>
    </location>
</feature>
<gene>
    <name evidence="4" type="ORF">BIW11_04700</name>
</gene>
<reference evidence="4 5" key="1">
    <citation type="journal article" date="2017" name="Gigascience">
        <title>Draft genome of the honey bee ectoparasitic mite, Tropilaelaps mercedesae, is shaped by the parasitic life history.</title>
        <authorList>
            <person name="Dong X."/>
            <person name="Armstrong S.D."/>
            <person name="Xia D."/>
            <person name="Makepeace B.L."/>
            <person name="Darby A.C."/>
            <person name="Kadowaki T."/>
        </authorList>
    </citation>
    <scope>NUCLEOTIDE SEQUENCE [LARGE SCALE GENOMIC DNA]</scope>
    <source>
        <strain evidence="4">Wuxi-XJTLU</strain>
    </source>
</reference>
<feature type="compositionally biased region" description="Basic and acidic residues" evidence="2">
    <location>
        <begin position="352"/>
        <end position="361"/>
    </location>
</feature>
<keyword evidence="5" id="KW-1185">Reference proteome</keyword>
<evidence type="ECO:0000256" key="2">
    <source>
        <dbReference type="SAM" id="MobiDB-lite"/>
    </source>
</evidence>
<organism evidence="4 5">
    <name type="scientific">Tropilaelaps mercedesae</name>
    <dbReference type="NCBI Taxonomy" id="418985"/>
    <lineage>
        <taxon>Eukaryota</taxon>
        <taxon>Metazoa</taxon>
        <taxon>Ecdysozoa</taxon>
        <taxon>Arthropoda</taxon>
        <taxon>Chelicerata</taxon>
        <taxon>Arachnida</taxon>
        <taxon>Acari</taxon>
        <taxon>Parasitiformes</taxon>
        <taxon>Mesostigmata</taxon>
        <taxon>Gamasina</taxon>
        <taxon>Dermanyssoidea</taxon>
        <taxon>Laelapidae</taxon>
        <taxon>Tropilaelaps</taxon>
    </lineage>
</organism>
<evidence type="ECO:0000313" key="4">
    <source>
        <dbReference type="EMBL" id="OQR67770.1"/>
    </source>
</evidence>
<feature type="region of interest" description="Disordered" evidence="2">
    <location>
        <begin position="253"/>
        <end position="307"/>
    </location>
</feature>
<feature type="non-terminal residue" evidence="4">
    <location>
        <position position="1"/>
    </location>
</feature>
<dbReference type="OrthoDB" id="10020956at2759"/>
<comment type="caution">
    <text evidence="4">The sequence shown here is derived from an EMBL/GenBank/DDBJ whole genome shotgun (WGS) entry which is preliminary data.</text>
</comment>
<accession>A0A1V9X2B1</accession>
<dbReference type="Pfam" id="PF13894">
    <property type="entry name" value="zf-C2H2_4"/>
    <property type="match status" value="1"/>
</dbReference>
<evidence type="ECO:0000256" key="1">
    <source>
        <dbReference type="PROSITE-ProRule" id="PRU00042"/>
    </source>
</evidence>
<sequence length="598" mass="64723">PTDKPSAPVPPPPSSTASSAAAQRSFVTGRNYCNICNKELCNKYFMKTHMLKMHGINLDEQPADAAKNSIIGGVTCEICQKELCSKYFLKVHKQNTHGIYEDPPPGKENSLSLVPSDYLFGGGQAVSPGDLSSVAQGLTGGSDPGSRNLSQYTEVCPLCDRRFKSIKWLKTHMINDHSDTLKENLHVQSIPGPRFQATSAETAGALLALLPHGAAHAGSPAPRMCVVCGQAFPDKVALQIHLIKEHRTSSEELGLMNLSGRPSPSRDTSTPSNDNSNGRLACPAEPAKPLGDRGPPASPAGGPKRHTAGVTLNATTIQQLPYRAAGVERRFVCRVCHRAYRFSHSLQRHSLSHREQPEDLSKSATPTSLPLSSSHDASDAIHRRYRCSRCAARFDVKELCMQHIQQGHSGLRRLGFGSAASAAGLRKKALAAKPYKCRVCGFGTRSWHVLKIHITKQHQTAGQQKAQQAEAGAGLLPDVDPLLPEVSLLEQGSAMATALSRTVPPVHTPPPGFTGASLNNNGQQLPMTYVIPQLEPTPFILQPFLIDHHRKDAHQEQQQASIVTAEDKDFKFVPSLVYLPVCRKVSQPMTVAFTLTPA</sequence>
<name>A0A1V9X2B1_9ACAR</name>
<dbReference type="PANTHER" id="PTHR21190">
    <property type="entry name" value="GH10077P"/>
    <property type="match status" value="1"/>
</dbReference>
<dbReference type="SMART" id="SM00355">
    <property type="entry name" value="ZnF_C2H2"/>
    <property type="match status" value="7"/>
</dbReference>
<keyword evidence="1" id="KW-0479">Metal-binding</keyword>
<keyword evidence="1" id="KW-0863">Zinc-finger</keyword>
<protein>
    <recommendedName>
        <fullName evidence="3">C2H2-type domain-containing protein</fullName>
    </recommendedName>
</protein>
<evidence type="ECO:0000259" key="3">
    <source>
        <dbReference type="PROSITE" id="PS50157"/>
    </source>
</evidence>
<dbReference type="GO" id="GO:0008270">
    <property type="term" value="F:zinc ion binding"/>
    <property type="evidence" value="ECO:0007669"/>
    <property type="project" value="UniProtKB-KW"/>
</dbReference>
<dbReference type="PROSITE" id="PS50157">
    <property type="entry name" value="ZINC_FINGER_C2H2_2"/>
    <property type="match status" value="2"/>
</dbReference>
<feature type="compositionally biased region" description="Low complexity" evidence="2">
    <location>
        <begin position="362"/>
        <end position="374"/>
    </location>
</feature>
<feature type="region of interest" description="Disordered" evidence="2">
    <location>
        <begin position="348"/>
        <end position="376"/>
    </location>
</feature>
<dbReference type="PROSITE" id="PS00028">
    <property type="entry name" value="ZINC_FINGER_C2H2_1"/>
    <property type="match status" value="6"/>
</dbReference>
<dbReference type="Gene3D" id="3.30.160.60">
    <property type="entry name" value="Classic Zinc Finger"/>
    <property type="match status" value="3"/>
</dbReference>
<keyword evidence="1" id="KW-0862">Zinc</keyword>
<feature type="region of interest" description="Disordered" evidence="2">
    <location>
        <begin position="1"/>
        <end position="21"/>
    </location>
</feature>
<evidence type="ECO:0000313" key="5">
    <source>
        <dbReference type="Proteomes" id="UP000192247"/>
    </source>
</evidence>
<feature type="domain" description="C2H2-type" evidence="3">
    <location>
        <begin position="385"/>
        <end position="413"/>
    </location>
</feature>
<dbReference type="InterPro" id="IPR036236">
    <property type="entry name" value="Znf_C2H2_sf"/>
</dbReference>
<dbReference type="Proteomes" id="UP000192247">
    <property type="component" value="Unassembled WGS sequence"/>
</dbReference>
<feature type="domain" description="C2H2-type" evidence="3">
    <location>
        <begin position="331"/>
        <end position="358"/>
    </location>
</feature>
<dbReference type="EMBL" id="MNPL01027446">
    <property type="protein sequence ID" value="OQR67770.1"/>
    <property type="molecule type" value="Genomic_DNA"/>
</dbReference>
<dbReference type="InterPro" id="IPR013087">
    <property type="entry name" value="Znf_C2H2_type"/>
</dbReference>